<keyword evidence="3" id="KW-1185">Reference proteome</keyword>
<accession>A0A0M3JV88</accession>
<evidence type="ECO:0000313" key="4">
    <source>
        <dbReference type="WBParaSite" id="ASIM_0001213401-mRNA-1"/>
    </source>
</evidence>
<dbReference type="Pfam" id="PF00622">
    <property type="entry name" value="SPRY"/>
    <property type="match status" value="1"/>
</dbReference>
<name>A0A0M3JV88_ANISI</name>
<dbReference type="PROSITE" id="PS50188">
    <property type="entry name" value="B302_SPRY"/>
    <property type="match status" value="1"/>
</dbReference>
<dbReference type="InterPro" id="IPR050672">
    <property type="entry name" value="FBXO45-Fsn/SPSB_families"/>
</dbReference>
<dbReference type="OrthoDB" id="5951542at2759"/>
<evidence type="ECO:0000313" key="3">
    <source>
        <dbReference type="Proteomes" id="UP000267096"/>
    </source>
</evidence>
<dbReference type="SUPFAM" id="SSF49899">
    <property type="entry name" value="Concanavalin A-like lectins/glucanases"/>
    <property type="match status" value="1"/>
</dbReference>
<dbReference type="GO" id="GO:0019005">
    <property type="term" value="C:SCF ubiquitin ligase complex"/>
    <property type="evidence" value="ECO:0007669"/>
    <property type="project" value="TreeGrafter"/>
</dbReference>
<dbReference type="PANTHER" id="PTHR12245:SF5">
    <property type="entry name" value="SPRY DOMAIN-CONTAINING SOCS BOX PROTEIN 3"/>
    <property type="match status" value="1"/>
</dbReference>
<gene>
    <name evidence="2" type="ORF">ASIM_LOCUS11600</name>
</gene>
<dbReference type="InterPro" id="IPR003877">
    <property type="entry name" value="SPRY_dom"/>
</dbReference>
<proteinExistence type="predicted"/>
<reference evidence="4" key="1">
    <citation type="submission" date="2017-02" db="UniProtKB">
        <authorList>
            <consortium name="WormBaseParasite"/>
        </authorList>
    </citation>
    <scope>IDENTIFICATION</scope>
</reference>
<dbReference type="InterPro" id="IPR013320">
    <property type="entry name" value="ConA-like_dom_sf"/>
</dbReference>
<dbReference type="InterPro" id="IPR043136">
    <property type="entry name" value="B30.2/SPRY_sf"/>
</dbReference>
<sequence length="167" mass="18442">MSTKEVLVNGDKVMFHHEFSYGTSAVRGTKRLTSSTVAYWEIHVTNSYLFGTSIMFGVGNAHAQCSWTHRFDNMLGCDKNSYGLSYFGDIFHNGININFCEPFTTASVVALLFNGPDATLSYFVDGIPLGVAFSNIDLSTTLYPMISRAGEFCSMATDKVGHRRTCD</sequence>
<feature type="domain" description="B30.2/SPRY" evidence="1">
    <location>
        <begin position="1"/>
        <end position="165"/>
    </location>
</feature>
<dbReference type="Proteomes" id="UP000267096">
    <property type="component" value="Unassembled WGS sequence"/>
</dbReference>
<dbReference type="WBParaSite" id="ASIM_0001213401-mRNA-1">
    <property type="protein sequence ID" value="ASIM_0001213401-mRNA-1"/>
    <property type="gene ID" value="ASIM_0001213401"/>
</dbReference>
<dbReference type="Gene3D" id="2.60.120.920">
    <property type="match status" value="1"/>
</dbReference>
<dbReference type="EMBL" id="UYRR01031085">
    <property type="protein sequence ID" value="VDK45414.1"/>
    <property type="molecule type" value="Genomic_DNA"/>
</dbReference>
<dbReference type="InterPro" id="IPR001870">
    <property type="entry name" value="B30.2/SPRY"/>
</dbReference>
<evidence type="ECO:0000313" key="2">
    <source>
        <dbReference type="EMBL" id="VDK45414.1"/>
    </source>
</evidence>
<organism evidence="4">
    <name type="scientific">Anisakis simplex</name>
    <name type="common">Herring worm</name>
    <dbReference type="NCBI Taxonomy" id="6269"/>
    <lineage>
        <taxon>Eukaryota</taxon>
        <taxon>Metazoa</taxon>
        <taxon>Ecdysozoa</taxon>
        <taxon>Nematoda</taxon>
        <taxon>Chromadorea</taxon>
        <taxon>Rhabditida</taxon>
        <taxon>Spirurina</taxon>
        <taxon>Ascaridomorpha</taxon>
        <taxon>Ascaridoidea</taxon>
        <taxon>Anisakidae</taxon>
        <taxon>Anisakis</taxon>
        <taxon>Anisakis simplex complex</taxon>
    </lineage>
</organism>
<protein>
    <submittedName>
        <fullName evidence="4">GH26238p2 (inferred by orthology to a D. melanogaster protein)</fullName>
    </submittedName>
</protein>
<dbReference type="AlphaFoldDB" id="A0A0M3JV88"/>
<reference evidence="2 3" key="2">
    <citation type="submission" date="2018-11" db="EMBL/GenBank/DDBJ databases">
        <authorList>
            <consortium name="Pathogen Informatics"/>
        </authorList>
    </citation>
    <scope>NUCLEOTIDE SEQUENCE [LARGE SCALE GENOMIC DNA]</scope>
</reference>
<dbReference type="PANTHER" id="PTHR12245">
    <property type="entry name" value="SPRY DOMAIN CONTAINING SOCS BOX PROTEIN"/>
    <property type="match status" value="1"/>
</dbReference>
<evidence type="ECO:0000259" key="1">
    <source>
        <dbReference type="PROSITE" id="PS50188"/>
    </source>
</evidence>
<dbReference type="GO" id="GO:0043161">
    <property type="term" value="P:proteasome-mediated ubiquitin-dependent protein catabolic process"/>
    <property type="evidence" value="ECO:0007669"/>
    <property type="project" value="TreeGrafter"/>
</dbReference>